<dbReference type="Pfam" id="PF00239">
    <property type="entry name" value="Resolvase"/>
    <property type="match status" value="1"/>
</dbReference>
<organism evidence="8 9">
    <name type="scientific">Ruminococcus albus (strain ATCC 27210 / DSM 20455 / JCM 14654 / NCDO 2250 / 7)</name>
    <dbReference type="NCBI Taxonomy" id="697329"/>
    <lineage>
        <taxon>Bacteria</taxon>
        <taxon>Bacillati</taxon>
        <taxon>Bacillota</taxon>
        <taxon>Clostridia</taxon>
        <taxon>Eubacteriales</taxon>
        <taxon>Oscillospiraceae</taxon>
        <taxon>Ruminococcus</taxon>
    </lineage>
</organism>
<dbReference type="HOGENOM" id="CLU_010686_8_3_9"/>
<dbReference type="Gene3D" id="3.40.50.1390">
    <property type="entry name" value="Resolvase, N-terminal catalytic domain"/>
    <property type="match status" value="1"/>
</dbReference>
<dbReference type="eggNOG" id="COG1961">
    <property type="taxonomic scope" value="Bacteria"/>
</dbReference>
<dbReference type="PANTHER" id="PTHR30461:SF26">
    <property type="entry name" value="RESOLVASE HOMOLOG YNEB"/>
    <property type="match status" value="1"/>
</dbReference>
<evidence type="ECO:0000259" key="7">
    <source>
        <dbReference type="PROSITE" id="PS51736"/>
    </source>
</evidence>
<dbReference type="InterPro" id="IPR006118">
    <property type="entry name" value="Recombinase_CS"/>
</dbReference>
<dbReference type="InterPro" id="IPR006119">
    <property type="entry name" value="Resolv_N"/>
</dbReference>
<evidence type="ECO:0000256" key="3">
    <source>
        <dbReference type="ARBA" id="ARBA00023125"/>
    </source>
</evidence>
<evidence type="ECO:0000256" key="1">
    <source>
        <dbReference type="ARBA" id="ARBA00009913"/>
    </source>
</evidence>
<gene>
    <name evidence="8" type="ordered locus">Rumal_1473</name>
</gene>
<dbReference type="PROSITE" id="PS51736">
    <property type="entry name" value="RECOMBINASES_3"/>
    <property type="match status" value="1"/>
</dbReference>
<feature type="domain" description="Resolvase/invertase-type recombinase catalytic" evidence="7">
    <location>
        <begin position="2"/>
        <end position="135"/>
    </location>
</feature>
<dbReference type="GO" id="GO:0003677">
    <property type="term" value="F:DNA binding"/>
    <property type="evidence" value="ECO:0007669"/>
    <property type="project" value="UniProtKB-KW"/>
</dbReference>
<feature type="active site" description="O-(5'-phospho-DNA)-serine intermediate" evidence="5 6">
    <location>
        <position position="10"/>
    </location>
</feature>
<dbReference type="EMBL" id="CP002403">
    <property type="protein sequence ID" value="ADU21977.1"/>
    <property type="molecule type" value="Genomic_DNA"/>
</dbReference>
<proteinExistence type="inferred from homology"/>
<dbReference type="SUPFAM" id="SSF53041">
    <property type="entry name" value="Resolvase-like"/>
    <property type="match status" value="1"/>
</dbReference>
<dbReference type="AlphaFoldDB" id="E6UGD9"/>
<dbReference type="CDD" id="cd03768">
    <property type="entry name" value="SR_ResInv"/>
    <property type="match status" value="1"/>
</dbReference>
<dbReference type="Proteomes" id="UP000006919">
    <property type="component" value="Chromosome"/>
</dbReference>
<dbReference type="FunFam" id="3.40.50.1390:FF:000001">
    <property type="entry name" value="DNA recombinase"/>
    <property type="match status" value="1"/>
</dbReference>
<accession>E6UGD9</accession>
<dbReference type="GO" id="GO:0015074">
    <property type="term" value="P:DNA integration"/>
    <property type="evidence" value="ECO:0007669"/>
    <property type="project" value="UniProtKB-KW"/>
</dbReference>
<evidence type="ECO:0000256" key="4">
    <source>
        <dbReference type="ARBA" id="ARBA00023172"/>
    </source>
</evidence>
<dbReference type="GO" id="GO:0000150">
    <property type="term" value="F:DNA strand exchange activity"/>
    <property type="evidence" value="ECO:0007669"/>
    <property type="project" value="InterPro"/>
</dbReference>
<evidence type="ECO:0000313" key="8">
    <source>
        <dbReference type="EMBL" id="ADU21977.1"/>
    </source>
</evidence>
<evidence type="ECO:0000256" key="6">
    <source>
        <dbReference type="PROSITE-ProRule" id="PRU10137"/>
    </source>
</evidence>
<keyword evidence="2" id="KW-0229">DNA integration</keyword>
<dbReference type="InterPro" id="IPR036162">
    <property type="entry name" value="Resolvase-like_N_sf"/>
</dbReference>
<dbReference type="RefSeq" id="WP_013498144.1">
    <property type="nucleotide sequence ID" value="NC_014833.1"/>
</dbReference>
<name>E6UGD9_RUMA7</name>
<sequence>MSKIGYIRVSTEHQETARQQEIMCDYQVDRIFSEKLSGANTDRPQLRAMLDYVREGDTLYIESISRLGRSTKDLLNIIDTLTEKGVTLISHKEKIDTDTPAGKFMLTVFAALSQLEREQLKQRQREGIEIAKAQGKYTGRKPIPTDWTRFGQLYGEWKSKHITGRDFMRRMDMSANTFYRRVREYERKRITPSTYPTEV</sequence>
<comment type="similarity">
    <text evidence="1">Belongs to the site-specific recombinase resolvase family.</text>
</comment>
<dbReference type="STRING" id="697329.Rumal_1473"/>
<dbReference type="PANTHER" id="PTHR30461">
    <property type="entry name" value="DNA-INVERTASE FROM LAMBDOID PROPHAGE"/>
    <property type="match status" value="1"/>
</dbReference>
<keyword evidence="4" id="KW-0233">DNA recombination</keyword>
<evidence type="ECO:0000256" key="5">
    <source>
        <dbReference type="PIRSR" id="PIRSR606118-50"/>
    </source>
</evidence>
<dbReference type="OrthoDB" id="9797501at2"/>
<dbReference type="KEGG" id="ral:Rumal_1473"/>
<reference evidence="8 9" key="1">
    <citation type="journal article" date="2011" name="J. Bacteriol.">
        <title>Complete genome of the cellulolytic ruminal bacterium Ruminococcus albus 7.</title>
        <authorList>
            <person name="Suen G."/>
            <person name="Stevenson D.M."/>
            <person name="Bruce D.C."/>
            <person name="Chertkov O."/>
            <person name="Copeland A."/>
            <person name="Cheng J.F."/>
            <person name="Detter C."/>
            <person name="Detter J.C."/>
            <person name="Goodwin L.A."/>
            <person name="Han C.S."/>
            <person name="Hauser L.J."/>
            <person name="Ivanova N.N."/>
            <person name="Kyrpides N.C."/>
            <person name="Land M.L."/>
            <person name="Lapidus A."/>
            <person name="Lucas S."/>
            <person name="Ovchinnikova G."/>
            <person name="Pitluck S."/>
            <person name="Tapia R."/>
            <person name="Woyke T."/>
            <person name="Boyum J."/>
            <person name="Mead D."/>
            <person name="Weimer P.J."/>
        </authorList>
    </citation>
    <scope>NUCLEOTIDE SEQUENCE [LARGE SCALE GENOMIC DNA]</scope>
    <source>
        <strain evidence="9">ATCC 27210 / DSM 20455 / JCM 14654 / NCDO 2250 / 7</strain>
    </source>
</reference>
<protein>
    <submittedName>
        <fullName evidence="8">Resolvase domain</fullName>
    </submittedName>
</protein>
<dbReference type="PROSITE" id="PS00397">
    <property type="entry name" value="RECOMBINASES_1"/>
    <property type="match status" value="1"/>
</dbReference>
<keyword evidence="3" id="KW-0238">DNA-binding</keyword>
<evidence type="ECO:0000256" key="2">
    <source>
        <dbReference type="ARBA" id="ARBA00022908"/>
    </source>
</evidence>
<dbReference type="SMART" id="SM00857">
    <property type="entry name" value="Resolvase"/>
    <property type="match status" value="1"/>
</dbReference>
<evidence type="ECO:0000313" key="9">
    <source>
        <dbReference type="Proteomes" id="UP000006919"/>
    </source>
</evidence>
<dbReference type="InterPro" id="IPR050639">
    <property type="entry name" value="SSR_resolvase"/>
</dbReference>